<evidence type="ECO:0000313" key="4">
    <source>
        <dbReference type="Proteomes" id="UP000600547"/>
    </source>
</evidence>
<evidence type="ECO:0000256" key="1">
    <source>
        <dbReference type="SAM" id="MobiDB-lite"/>
    </source>
</evidence>
<name>A0A8H9LCJ0_9DEIO</name>
<feature type="region of interest" description="Disordered" evidence="1">
    <location>
        <begin position="131"/>
        <end position="159"/>
    </location>
</feature>
<dbReference type="RefSeq" id="WP_189062651.1">
    <property type="nucleotide sequence ID" value="NZ_BMQG01000013.1"/>
</dbReference>
<evidence type="ECO:0000259" key="2">
    <source>
        <dbReference type="Pfam" id="PF09557"/>
    </source>
</evidence>
<protein>
    <recommendedName>
        <fullName evidence="2">DUF2382 domain-containing protein</fullName>
    </recommendedName>
</protein>
<dbReference type="PANTHER" id="PTHR38463">
    <property type="entry name" value="STRESS RESPONSE PROTEIN YSNF"/>
    <property type="match status" value="1"/>
</dbReference>
<dbReference type="AlphaFoldDB" id="A0A8H9LCJ0"/>
<dbReference type="EMBL" id="BMQG01000013">
    <property type="protein sequence ID" value="GGM53095.1"/>
    <property type="molecule type" value="Genomic_DNA"/>
</dbReference>
<dbReference type="InterPro" id="IPR052967">
    <property type="entry name" value="Stress_Response_Assoc"/>
</dbReference>
<feature type="domain" description="DUF2382" evidence="2">
    <location>
        <begin position="21"/>
        <end position="129"/>
    </location>
</feature>
<gene>
    <name evidence="3" type="ORF">GCM10008956_31430</name>
</gene>
<dbReference type="Proteomes" id="UP000600547">
    <property type="component" value="Unassembled WGS sequence"/>
</dbReference>
<proteinExistence type="predicted"/>
<comment type="caution">
    <text evidence="3">The sequence shown here is derived from an EMBL/GenBank/DDBJ whole genome shotgun (WGS) entry which is preliminary data.</text>
</comment>
<keyword evidence="4" id="KW-1185">Reference proteome</keyword>
<reference evidence="4" key="1">
    <citation type="journal article" date="2019" name="Int. J. Syst. Evol. Microbiol.">
        <title>The Global Catalogue of Microorganisms (GCM) 10K type strain sequencing project: providing services to taxonomists for standard genome sequencing and annotation.</title>
        <authorList>
            <consortium name="The Broad Institute Genomics Platform"/>
            <consortium name="The Broad Institute Genome Sequencing Center for Infectious Disease"/>
            <person name="Wu L."/>
            <person name="Ma J."/>
        </authorList>
    </citation>
    <scope>NUCLEOTIDE SEQUENCE [LARGE SCALE GENOMIC DNA]</scope>
    <source>
        <strain evidence="4">JCM 31047</strain>
    </source>
</reference>
<evidence type="ECO:0000313" key="3">
    <source>
        <dbReference type="EMBL" id="GGM53095.1"/>
    </source>
</evidence>
<accession>A0A8H9LCJ0</accession>
<dbReference type="InterPro" id="IPR019060">
    <property type="entry name" value="DUF2382"/>
</dbReference>
<organism evidence="3 4">
    <name type="scientific">Deinococcus arenae</name>
    <dbReference type="NCBI Taxonomy" id="1452751"/>
    <lineage>
        <taxon>Bacteria</taxon>
        <taxon>Thermotogati</taxon>
        <taxon>Deinococcota</taxon>
        <taxon>Deinococci</taxon>
        <taxon>Deinococcales</taxon>
        <taxon>Deinococcaceae</taxon>
        <taxon>Deinococcus</taxon>
    </lineage>
</organism>
<dbReference type="Pfam" id="PF09557">
    <property type="entry name" value="DUF2382"/>
    <property type="match status" value="1"/>
</dbReference>
<sequence>MASSFLMDRESDMRRVPNGTLELREERAVIEKQRVVAGHVTVRRERRVRVEHVQIELAEEVLVIETMSGTGRVTVNGVSLEPGAVQEVILSQEQAQVVKQVYVVEDVEITKAAQVVLHTVPVELAYEELVLDEQDGNGPPTATISPPDEESGGSTGEKS</sequence>
<dbReference type="PANTHER" id="PTHR38463:SF1">
    <property type="entry name" value="STRESS RESPONSE PROTEIN YSNF"/>
    <property type="match status" value="1"/>
</dbReference>